<proteinExistence type="predicted"/>
<sequence length="116" mass="13122">MVRARKYNWDEVVQLYVDLGNASEVARVTGISKAGVLNILRRVGINVSRVQKDINYEQLYREHCGGKSLTDLSKEYGVSIPTISQCFKRRGLKTHIHPHKEPAASPLTNKDKESKD</sequence>
<feature type="region of interest" description="Disordered" evidence="1">
    <location>
        <begin position="94"/>
        <end position="116"/>
    </location>
</feature>
<name>A0A0G1W2D5_9BACT</name>
<comment type="caution">
    <text evidence="2">The sequence shown here is derived from an EMBL/GenBank/DDBJ whole genome shotgun (WGS) entry which is preliminary data.</text>
</comment>
<reference evidence="2 3" key="1">
    <citation type="journal article" date="2015" name="Nature">
        <title>rRNA introns, odd ribosomes, and small enigmatic genomes across a large radiation of phyla.</title>
        <authorList>
            <person name="Brown C.T."/>
            <person name="Hug L.A."/>
            <person name="Thomas B.C."/>
            <person name="Sharon I."/>
            <person name="Castelle C.J."/>
            <person name="Singh A."/>
            <person name="Wilkins M.J."/>
            <person name="Williams K.H."/>
            <person name="Banfield J.F."/>
        </authorList>
    </citation>
    <scope>NUCLEOTIDE SEQUENCE [LARGE SCALE GENOMIC DNA]</scope>
</reference>
<evidence type="ECO:0000256" key="1">
    <source>
        <dbReference type="SAM" id="MobiDB-lite"/>
    </source>
</evidence>
<dbReference type="AlphaFoldDB" id="A0A0G1W2D5"/>
<evidence type="ECO:0000313" key="3">
    <source>
        <dbReference type="Proteomes" id="UP000034588"/>
    </source>
</evidence>
<dbReference type="Proteomes" id="UP000034588">
    <property type="component" value="Unassembled WGS sequence"/>
</dbReference>
<evidence type="ECO:0000313" key="2">
    <source>
        <dbReference type="EMBL" id="KKW12873.1"/>
    </source>
</evidence>
<dbReference type="EMBL" id="LCQD01000008">
    <property type="protein sequence ID" value="KKW12873.1"/>
    <property type="molecule type" value="Genomic_DNA"/>
</dbReference>
<accession>A0A0G1W2D5</accession>
<protein>
    <submittedName>
        <fullName evidence="2">Uncharacterized protein</fullName>
    </submittedName>
</protein>
<gene>
    <name evidence="2" type="ORF">UY48_C0008G0048</name>
</gene>
<organism evidence="2 3">
    <name type="scientific">Candidatus Gottesmanbacteria bacterium GW2011_GWB1_49_7</name>
    <dbReference type="NCBI Taxonomy" id="1618448"/>
    <lineage>
        <taxon>Bacteria</taxon>
        <taxon>Candidatus Gottesmaniibacteriota</taxon>
    </lineage>
</organism>